<dbReference type="InterPro" id="IPR000868">
    <property type="entry name" value="Isochorismatase-like_dom"/>
</dbReference>
<dbReference type="RefSeq" id="XP_033593706.1">
    <property type="nucleotide sequence ID" value="XM_033736315.1"/>
</dbReference>
<dbReference type="SUPFAM" id="SSF52499">
    <property type="entry name" value="Isochorismatase-like hydrolases"/>
    <property type="match status" value="1"/>
</dbReference>
<dbReference type="PANTHER" id="PTHR43540:SF6">
    <property type="entry name" value="ISOCHORISMATASE-LIKE DOMAIN-CONTAINING PROTEIN"/>
    <property type="match status" value="1"/>
</dbReference>
<evidence type="ECO:0000256" key="1">
    <source>
        <dbReference type="ARBA" id="ARBA00006336"/>
    </source>
</evidence>
<gene>
    <name evidence="4" type="ORF">BDY17DRAFT_319699</name>
</gene>
<protein>
    <submittedName>
        <fullName evidence="4">Isochorismatase-like protein</fullName>
    </submittedName>
</protein>
<reference evidence="4" key="1">
    <citation type="journal article" date="2020" name="Stud. Mycol.">
        <title>101 Dothideomycetes genomes: a test case for predicting lifestyles and emergence of pathogens.</title>
        <authorList>
            <person name="Haridas S."/>
            <person name="Albert R."/>
            <person name="Binder M."/>
            <person name="Bloem J."/>
            <person name="Labutti K."/>
            <person name="Salamov A."/>
            <person name="Andreopoulos B."/>
            <person name="Baker S."/>
            <person name="Barry K."/>
            <person name="Bills G."/>
            <person name="Bluhm B."/>
            <person name="Cannon C."/>
            <person name="Castanera R."/>
            <person name="Culley D."/>
            <person name="Daum C."/>
            <person name="Ezra D."/>
            <person name="Gonzalez J."/>
            <person name="Henrissat B."/>
            <person name="Kuo A."/>
            <person name="Liang C."/>
            <person name="Lipzen A."/>
            <person name="Lutzoni F."/>
            <person name="Magnuson J."/>
            <person name="Mondo S."/>
            <person name="Nolan M."/>
            <person name="Ohm R."/>
            <person name="Pangilinan J."/>
            <person name="Park H.-J."/>
            <person name="Ramirez L."/>
            <person name="Alfaro M."/>
            <person name="Sun H."/>
            <person name="Tritt A."/>
            <person name="Yoshinaga Y."/>
            <person name="Zwiers L.-H."/>
            <person name="Turgeon B."/>
            <person name="Goodwin S."/>
            <person name="Spatafora J."/>
            <person name="Crous P."/>
            <person name="Grigoriev I."/>
        </authorList>
    </citation>
    <scope>NUCLEOTIDE SEQUENCE</scope>
    <source>
        <strain evidence="4">CBS 113389</strain>
    </source>
</reference>
<accession>A0A6A6Q6V6</accession>
<evidence type="ECO:0000259" key="3">
    <source>
        <dbReference type="Pfam" id="PF00857"/>
    </source>
</evidence>
<dbReference type="PANTHER" id="PTHR43540">
    <property type="entry name" value="PEROXYUREIDOACRYLATE/UREIDOACRYLATE AMIDOHYDROLASE-RELATED"/>
    <property type="match status" value="1"/>
</dbReference>
<evidence type="ECO:0000313" key="4">
    <source>
        <dbReference type="EMBL" id="KAF2487137.1"/>
    </source>
</evidence>
<dbReference type="InterPro" id="IPR050272">
    <property type="entry name" value="Isochorismatase-like_hydrls"/>
</dbReference>
<feature type="domain" description="Isochorismatase-like" evidence="3">
    <location>
        <begin position="9"/>
        <end position="191"/>
    </location>
</feature>
<dbReference type="CDD" id="cd00431">
    <property type="entry name" value="cysteine_hydrolases"/>
    <property type="match status" value="1"/>
</dbReference>
<dbReference type="Gene3D" id="3.40.50.850">
    <property type="entry name" value="Isochorismatase-like"/>
    <property type="match status" value="1"/>
</dbReference>
<keyword evidence="5" id="KW-1185">Reference proteome</keyword>
<proteinExistence type="inferred from homology"/>
<dbReference type="OrthoDB" id="167809at2759"/>
<dbReference type="InterPro" id="IPR036380">
    <property type="entry name" value="Isochorismatase-like_sf"/>
</dbReference>
<dbReference type="EMBL" id="MU001631">
    <property type="protein sequence ID" value="KAF2487137.1"/>
    <property type="molecule type" value="Genomic_DNA"/>
</dbReference>
<organism evidence="4 5">
    <name type="scientific">Neohortaea acidophila</name>
    <dbReference type="NCBI Taxonomy" id="245834"/>
    <lineage>
        <taxon>Eukaryota</taxon>
        <taxon>Fungi</taxon>
        <taxon>Dikarya</taxon>
        <taxon>Ascomycota</taxon>
        <taxon>Pezizomycotina</taxon>
        <taxon>Dothideomycetes</taxon>
        <taxon>Dothideomycetidae</taxon>
        <taxon>Mycosphaerellales</taxon>
        <taxon>Teratosphaeriaceae</taxon>
        <taxon>Neohortaea</taxon>
    </lineage>
</organism>
<dbReference type="AlphaFoldDB" id="A0A6A6Q6V6"/>
<keyword evidence="2" id="KW-0378">Hydrolase</keyword>
<dbReference type="Proteomes" id="UP000799767">
    <property type="component" value="Unassembled WGS sequence"/>
</dbReference>
<dbReference type="GeneID" id="54477317"/>
<sequence>MVQLASAPALVVVDMQNGFCHKQGTFAKMGMQCEPTVIVPHINELRSAARAASIPIFFLRAGFNADYSDFRGGGDDKNPLQKMRGFIRGSWDADILDELTPEPDEPIFDKTRNSAFFGTPLEKTLKERGINHLILTGVGTDVCVETTARDAFQMDFDVTTISDATGSTNEPDHLAALHALRRFGGTASTAEVIEALRKR</sequence>
<name>A0A6A6Q6V6_9PEZI</name>
<dbReference type="GO" id="GO:0016787">
    <property type="term" value="F:hydrolase activity"/>
    <property type="evidence" value="ECO:0007669"/>
    <property type="project" value="UniProtKB-KW"/>
</dbReference>
<evidence type="ECO:0000256" key="2">
    <source>
        <dbReference type="ARBA" id="ARBA00022801"/>
    </source>
</evidence>
<comment type="similarity">
    <text evidence="1">Belongs to the isochorismatase family.</text>
</comment>
<evidence type="ECO:0000313" key="5">
    <source>
        <dbReference type="Proteomes" id="UP000799767"/>
    </source>
</evidence>
<dbReference type="Pfam" id="PF00857">
    <property type="entry name" value="Isochorismatase"/>
    <property type="match status" value="1"/>
</dbReference>